<protein>
    <recommendedName>
        <fullName evidence="5">Secreted protein</fullName>
    </recommendedName>
</protein>
<dbReference type="RefSeq" id="WP_398660932.1">
    <property type="nucleotide sequence ID" value="NZ_JBITDC010000021.1"/>
</dbReference>
<evidence type="ECO:0008006" key="5">
    <source>
        <dbReference type="Google" id="ProtNLM"/>
    </source>
</evidence>
<keyword evidence="2" id="KW-0732">Signal</keyword>
<dbReference type="EMBL" id="JBITDC010000021">
    <property type="protein sequence ID" value="MFI5680497.1"/>
    <property type="molecule type" value="Genomic_DNA"/>
</dbReference>
<feature type="region of interest" description="Disordered" evidence="1">
    <location>
        <begin position="287"/>
        <end position="314"/>
    </location>
</feature>
<gene>
    <name evidence="3" type="ORF">ACIA8P_38835</name>
</gene>
<proteinExistence type="predicted"/>
<evidence type="ECO:0000256" key="2">
    <source>
        <dbReference type="SAM" id="SignalP"/>
    </source>
</evidence>
<evidence type="ECO:0000256" key="1">
    <source>
        <dbReference type="SAM" id="MobiDB-lite"/>
    </source>
</evidence>
<feature type="region of interest" description="Disordered" evidence="1">
    <location>
        <begin position="209"/>
        <end position="252"/>
    </location>
</feature>
<keyword evidence="4" id="KW-1185">Reference proteome</keyword>
<feature type="compositionally biased region" description="Polar residues" evidence="1">
    <location>
        <begin position="239"/>
        <end position="252"/>
    </location>
</feature>
<feature type="signal peptide" evidence="2">
    <location>
        <begin position="1"/>
        <end position="26"/>
    </location>
</feature>
<dbReference type="Proteomes" id="UP001612415">
    <property type="component" value="Unassembled WGS sequence"/>
</dbReference>
<feature type="chain" id="PRO_5045734490" description="Secreted protein" evidence="2">
    <location>
        <begin position="27"/>
        <end position="487"/>
    </location>
</feature>
<accession>A0ABW7YDL4</accession>
<evidence type="ECO:0000313" key="4">
    <source>
        <dbReference type="Proteomes" id="UP001612415"/>
    </source>
</evidence>
<name>A0ABW7YDL4_STRCE</name>
<organism evidence="3 4">
    <name type="scientific">Streptomyces cellulosae</name>
    <dbReference type="NCBI Taxonomy" id="1968"/>
    <lineage>
        <taxon>Bacteria</taxon>
        <taxon>Bacillati</taxon>
        <taxon>Actinomycetota</taxon>
        <taxon>Actinomycetes</taxon>
        <taxon>Kitasatosporales</taxon>
        <taxon>Streptomycetaceae</taxon>
        <taxon>Streptomyces</taxon>
    </lineage>
</organism>
<reference evidence="3 4" key="1">
    <citation type="submission" date="2024-10" db="EMBL/GenBank/DDBJ databases">
        <title>The Natural Products Discovery Center: Release of the First 8490 Sequenced Strains for Exploring Actinobacteria Biosynthetic Diversity.</title>
        <authorList>
            <person name="Kalkreuter E."/>
            <person name="Kautsar S.A."/>
            <person name="Yang D."/>
            <person name="Bader C.D."/>
            <person name="Teijaro C.N."/>
            <person name="Fluegel L."/>
            <person name="Davis C.M."/>
            <person name="Simpson J.R."/>
            <person name="Lauterbach L."/>
            <person name="Steele A.D."/>
            <person name="Gui C."/>
            <person name="Meng S."/>
            <person name="Li G."/>
            <person name="Viehrig K."/>
            <person name="Ye F."/>
            <person name="Su P."/>
            <person name="Kiefer A.F."/>
            <person name="Nichols A."/>
            <person name="Cepeda A.J."/>
            <person name="Yan W."/>
            <person name="Fan B."/>
            <person name="Jiang Y."/>
            <person name="Adhikari A."/>
            <person name="Zheng C.-J."/>
            <person name="Schuster L."/>
            <person name="Cowan T.M."/>
            <person name="Smanski M.J."/>
            <person name="Chevrette M.G."/>
            <person name="De Carvalho L.P.S."/>
            <person name="Shen B."/>
        </authorList>
    </citation>
    <scope>NUCLEOTIDE SEQUENCE [LARGE SCALE GENOMIC DNA]</scope>
    <source>
        <strain evidence="3 4">NPDC051599</strain>
    </source>
</reference>
<evidence type="ECO:0000313" key="3">
    <source>
        <dbReference type="EMBL" id="MFI5680497.1"/>
    </source>
</evidence>
<feature type="compositionally biased region" description="Polar residues" evidence="1">
    <location>
        <begin position="302"/>
        <end position="314"/>
    </location>
</feature>
<sequence>MRMTRVAVVLAATGGLVSAAMGTAFAGDGATAAGGSSTGEEFVTFSEQNTAQDGRQNNNCAQFDGEELSLEGSRTRTRCVTGDVSFNKHTVTRNAGAHAVGGDVAGDLEEQNTAQKGRQNNNCGQHNAISTVDDVSLTDSSLTADCVAHDGSRNKYTKTETAGARALGGDAVTDLTEQNTAQSGKQNNDCGNDNELNIELTEGSRASASCADLDRSHNKHTVTKSGGSRATGGDTTTGIDQQNTAQDGRQNNNCANISSFDLGLDDSSLAGRCKNLDHSHNEYTATKTRGATAQGGGGLASLDQQNTAQTGRQNNNCANINETFDGDVLELGGGSEAAASCKNVDGSHNKRSLVKDGGARATGGDGSGEFFEFFQASQQNTAQSGRQNNNCGNLNQTTPVLDDSRATAHCLTADHSKNDRTVVRREGATATGGDGAADLFEQNIAQSGRQNNSCGNANALELTADGSTATAQCIATDRSTNLDTVEH</sequence>
<comment type="caution">
    <text evidence="3">The sequence shown here is derived from an EMBL/GenBank/DDBJ whole genome shotgun (WGS) entry which is preliminary data.</text>
</comment>